<evidence type="ECO:0000313" key="15">
    <source>
        <dbReference type="EMBL" id="KAJ7354812.1"/>
    </source>
</evidence>
<evidence type="ECO:0000256" key="8">
    <source>
        <dbReference type="ARBA" id="ARBA00022968"/>
    </source>
</evidence>
<dbReference type="GO" id="GO:0047223">
    <property type="term" value="F:beta-1,3-galactosyl-O-glycosyl-glycoprotein beta-1,3-N-acetylglucosaminyltransferase activity"/>
    <property type="evidence" value="ECO:0007669"/>
    <property type="project" value="TreeGrafter"/>
</dbReference>
<keyword evidence="7 13" id="KW-0479">Metal-binding</keyword>
<evidence type="ECO:0000259" key="14">
    <source>
        <dbReference type="Pfam" id="PF15711"/>
    </source>
</evidence>
<comment type="cofactor">
    <cofactor evidence="13">
        <name>Mn(2+)</name>
        <dbReference type="ChEBI" id="CHEBI:29035"/>
    </cofactor>
    <text evidence="13">The cofactor is mostly bound to the substrate.</text>
</comment>
<accession>A0A9W9YK13</accession>
<dbReference type="PANTHER" id="PTHR46396:SF1">
    <property type="entry name" value="PROTEIN O-LINKED-MANNOSE BETA-1,2-N-ACETYLGLUCOSAMINYLTRANSFERASE 1"/>
    <property type="match status" value="1"/>
</dbReference>
<comment type="subcellular location">
    <subcellularLocation>
        <location evidence="1 13">Golgi apparatus membrane</location>
        <topology evidence="1 13">Single-pass type II membrane protein</topology>
    </subcellularLocation>
</comment>
<dbReference type="FunFam" id="3.90.550.10:FF:000252">
    <property type="entry name" value="Protein O-linked-mannose beta-1,2-N-acetylglucosaminyltransferase 1"/>
    <property type="match status" value="1"/>
</dbReference>
<keyword evidence="12 13" id="KW-0464">Manganese</keyword>
<sequence>MVVKAMRIFLATVVLITSVANLLFVVENWNIGNIERTARRLAFKTEEDRRKIVLNEAIDASPTIEGYLDIQVHSSKDIASVVVDEKVVSKIDKQQVRGIIAFVLNQRTGAVMAVRAFDTYSSKDEGPEIIKFMEILQEGRIVCLAIKDEGANNLKSDARSYIEKLGSSYVNLLAWRDMWALIFQRNSNQENVLAESHQKNANFESWGKDVLIQATLKRERDLPGECTWEDSEINRRRREFCTKFEGYGRVCHCKDPEPIAFDPPALDDGSRIDLPVLIMAGNRPQYLFRMLKSLRGVQGLNPAMVTVFIDGFFDEPASVARMFGLRVEQHEGVSQKNSRICQHYKKSITTSFDQHPDANFLAILEEDLDVSVDILSYFKQLLPVLENDESVYCISAWNDQGYKYTVHDPAMTYRVETMPGLGWVLSRKLYKDELEPKWPGPDVFWDWDMWMRMPKQRKDRECIIPDISRTYHFGAKGLNVDPGMNEAYFKKHALNTEPSVKINADLMYKDNYEQEINRLLSQAELLDHSRTPCTNPKDFVPDTKNKIYLFYIRMDHVKDYTTWINVARCFKIWDLDARGFHKSLWRMWIKGNHVIYVGCPVSPYCNHRPSNVEPIYMPNTETRPSDENFFAK</sequence>
<comment type="similarity">
    <text evidence="3 13">Belongs to the glycosyltransferase 13 family.</text>
</comment>
<evidence type="ECO:0000256" key="1">
    <source>
        <dbReference type="ARBA" id="ARBA00004323"/>
    </source>
</evidence>
<evidence type="ECO:0000256" key="5">
    <source>
        <dbReference type="ARBA" id="ARBA00022679"/>
    </source>
</evidence>
<evidence type="ECO:0000256" key="3">
    <source>
        <dbReference type="ARBA" id="ARBA00006492"/>
    </source>
</evidence>
<dbReference type="InterPro" id="IPR052463">
    <property type="entry name" value="O-linked_mannose_GnT"/>
</dbReference>
<dbReference type="SUPFAM" id="SSF53448">
    <property type="entry name" value="Nucleotide-diphospho-sugar transferases"/>
    <property type="match status" value="1"/>
</dbReference>
<comment type="function">
    <text evidence="13">Initiates complex N-linked carbohydrate formation. Essential for the conversion of high-mannose to hybrid and complex N-glycans.</text>
</comment>
<evidence type="ECO:0000256" key="7">
    <source>
        <dbReference type="ARBA" id="ARBA00022723"/>
    </source>
</evidence>
<dbReference type="InterPro" id="IPR039477">
    <property type="entry name" value="ILEI/PANDER_dom"/>
</dbReference>
<dbReference type="GO" id="GO:0000139">
    <property type="term" value="C:Golgi membrane"/>
    <property type="evidence" value="ECO:0007669"/>
    <property type="project" value="UniProtKB-SubCell"/>
</dbReference>
<dbReference type="OrthoDB" id="440755at2759"/>
<evidence type="ECO:0000313" key="16">
    <source>
        <dbReference type="Proteomes" id="UP001163046"/>
    </source>
</evidence>
<name>A0A9W9YK13_9CNID</name>
<dbReference type="Gene3D" id="3.90.550.10">
    <property type="entry name" value="Spore Coat Polysaccharide Biosynthesis Protein SpsA, Chain A"/>
    <property type="match status" value="1"/>
</dbReference>
<organism evidence="15 16">
    <name type="scientific">Desmophyllum pertusum</name>
    <dbReference type="NCBI Taxonomy" id="174260"/>
    <lineage>
        <taxon>Eukaryota</taxon>
        <taxon>Metazoa</taxon>
        <taxon>Cnidaria</taxon>
        <taxon>Anthozoa</taxon>
        <taxon>Hexacorallia</taxon>
        <taxon>Scleractinia</taxon>
        <taxon>Caryophylliina</taxon>
        <taxon>Caryophylliidae</taxon>
        <taxon>Desmophyllum</taxon>
    </lineage>
</organism>
<evidence type="ECO:0000256" key="13">
    <source>
        <dbReference type="RuleBase" id="RU368119"/>
    </source>
</evidence>
<keyword evidence="16" id="KW-1185">Reference proteome</keyword>
<dbReference type="GO" id="GO:0016266">
    <property type="term" value="P:protein O-linked glycosylation via N-acetyl-galactosamine"/>
    <property type="evidence" value="ECO:0007669"/>
    <property type="project" value="TreeGrafter"/>
</dbReference>
<gene>
    <name evidence="15" type="ORF">OS493_029818</name>
</gene>
<dbReference type="Pfam" id="PF15711">
    <property type="entry name" value="ILEI"/>
    <property type="match status" value="1"/>
</dbReference>
<evidence type="ECO:0000256" key="11">
    <source>
        <dbReference type="ARBA" id="ARBA00023136"/>
    </source>
</evidence>
<protein>
    <recommendedName>
        <fullName evidence="13">Alpha-1,3-mannosyl-glycoprotein 2-beta-N-acetylglucosaminyltransferase</fullName>
        <shortName evidence="13">GNT-I</shortName>
        <shortName evidence="13">GlcNAc-T I</shortName>
        <ecNumber evidence="13">2.4.1.101</ecNumber>
    </recommendedName>
    <alternativeName>
        <fullName evidence="13">N-glycosyl-oligosaccharide-glycoprotein N-acetylglucosaminyltransferase I</fullName>
    </alternativeName>
</protein>
<comment type="pathway">
    <text evidence="2 13">Protein modification; protein glycosylation.</text>
</comment>
<keyword evidence="10 13" id="KW-0333">Golgi apparatus</keyword>
<evidence type="ECO:0000256" key="12">
    <source>
        <dbReference type="ARBA" id="ARBA00023211"/>
    </source>
</evidence>
<evidence type="ECO:0000256" key="9">
    <source>
        <dbReference type="ARBA" id="ARBA00022989"/>
    </source>
</evidence>
<evidence type="ECO:0000256" key="10">
    <source>
        <dbReference type="ARBA" id="ARBA00023034"/>
    </source>
</evidence>
<feature type="domain" description="ILEI/PANDER" evidence="14">
    <location>
        <begin position="97"/>
        <end position="186"/>
    </location>
</feature>
<comment type="catalytic activity">
    <reaction evidence="13">
        <text>N(4)-(alpha-D-Man-(1-&gt;3)-[alpha-D-Man-(1-&gt;3)-[alpha-D-Man-(1-&gt;6)]-alpha-D-Man-(1-&gt;6)]-beta-D-Man-(1-&gt;4)-beta-D-GlcNAc-(1-&gt;4)-beta-D-GlcNAc)-L-asparaginyl-[protein] (N-glucan mannose isomer 5A1,2) + UDP-N-acetyl-alpha-D-glucosamine = N(4)-{beta-D-GlcNAc-(1-&gt;2)-alpha-D-Man-(1-&gt;3)-[alpha-D-Man-(1-&gt;3)-[alpha-D-Man-(1-&gt;6)]-alpha-D-Man-(1-&gt;6)]-beta-D-Man-(1-&gt;4)-beta-D-GlcNAc-(1-&gt;4)-beta-D-GlcNAc}-L-asparaginyl-[protein] + UDP + H(+)</text>
        <dbReference type="Rhea" id="RHEA:11456"/>
        <dbReference type="Rhea" id="RHEA-COMP:14367"/>
        <dbReference type="Rhea" id="RHEA-COMP:14368"/>
        <dbReference type="ChEBI" id="CHEBI:15378"/>
        <dbReference type="ChEBI" id="CHEBI:57705"/>
        <dbReference type="ChEBI" id="CHEBI:58223"/>
        <dbReference type="ChEBI" id="CHEBI:59087"/>
        <dbReference type="ChEBI" id="CHEBI:60625"/>
        <dbReference type="EC" id="2.4.1.101"/>
    </reaction>
</comment>
<keyword evidence="8 13" id="KW-0735">Signal-anchor</keyword>
<dbReference type="Pfam" id="PF03071">
    <property type="entry name" value="GNT-I"/>
    <property type="match status" value="1"/>
</dbReference>
<dbReference type="AlphaFoldDB" id="A0A9W9YK13"/>
<dbReference type="InterPro" id="IPR029044">
    <property type="entry name" value="Nucleotide-diphossugar_trans"/>
</dbReference>
<keyword evidence="4 13" id="KW-0328">Glycosyltransferase</keyword>
<evidence type="ECO:0000256" key="4">
    <source>
        <dbReference type="ARBA" id="ARBA00022676"/>
    </source>
</evidence>
<dbReference type="EMBL" id="MU827332">
    <property type="protein sequence ID" value="KAJ7354812.1"/>
    <property type="molecule type" value="Genomic_DNA"/>
</dbReference>
<evidence type="ECO:0000256" key="6">
    <source>
        <dbReference type="ARBA" id="ARBA00022692"/>
    </source>
</evidence>
<comment type="caution">
    <text evidence="15">The sequence shown here is derived from an EMBL/GenBank/DDBJ whole genome shotgun (WGS) entry which is preliminary data.</text>
</comment>
<keyword evidence="9" id="KW-1133">Transmembrane helix</keyword>
<dbReference type="EC" id="2.4.1.101" evidence="13"/>
<keyword evidence="5" id="KW-0808">Transferase</keyword>
<dbReference type="Proteomes" id="UP001163046">
    <property type="component" value="Unassembled WGS sequence"/>
</dbReference>
<evidence type="ECO:0000256" key="2">
    <source>
        <dbReference type="ARBA" id="ARBA00004922"/>
    </source>
</evidence>
<dbReference type="PANTHER" id="PTHR46396">
    <property type="entry name" value="PROTEIN O-LINKED-MANNOSE BETA-1,2-N-ACETYLGLUCOSAMINYLTRANSFERASE 1"/>
    <property type="match status" value="1"/>
</dbReference>
<keyword evidence="11" id="KW-0472">Membrane</keyword>
<reference evidence="15" key="1">
    <citation type="submission" date="2023-01" db="EMBL/GenBank/DDBJ databases">
        <title>Genome assembly of the deep-sea coral Lophelia pertusa.</title>
        <authorList>
            <person name="Herrera S."/>
            <person name="Cordes E."/>
        </authorList>
    </citation>
    <scope>NUCLEOTIDE SEQUENCE</scope>
    <source>
        <strain evidence="15">USNM1676648</strain>
        <tissue evidence="15">Polyp</tissue>
    </source>
</reference>
<dbReference type="GO" id="GO:0030145">
    <property type="term" value="F:manganese ion binding"/>
    <property type="evidence" value="ECO:0007669"/>
    <property type="project" value="UniProtKB-UniRule"/>
</dbReference>
<keyword evidence="6" id="KW-0812">Transmembrane</keyword>
<dbReference type="PROSITE" id="PS52031">
    <property type="entry name" value="GG_LECTIN"/>
    <property type="match status" value="1"/>
</dbReference>
<proteinExistence type="inferred from homology"/>
<dbReference type="InterPro" id="IPR004139">
    <property type="entry name" value="Glyco_trans_13"/>
</dbReference>
<dbReference type="GO" id="GO:0003827">
    <property type="term" value="F:alpha-1,3-mannosylglycoprotein 2-beta-N-acetylglucosaminyltransferase activity"/>
    <property type="evidence" value="ECO:0007669"/>
    <property type="project" value="UniProtKB-UniRule"/>
</dbReference>